<proteinExistence type="predicted"/>
<comment type="caution">
    <text evidence="2">The sequence shown here is derived from an EMBL/GenBank/DDBJ whole genome shotgun (WGS) entry which is preliminary data.</text>
</comment>
<feature type="region of interest" description="Disordered" evidence="1">
    <location>
        <begin position="83"/>
        <end position="104"/>
    </location>
</feature>
<evidence type="ECO:0000313" key="2">
    <source>
        <dbReference type="EMBL" id="OGE85536.1"/>
    </source>
</evidence>
<accession>A0A1F5P6L0</accession>
<protein>
    <submittedName>
        <fullName evidence="2">Uncharacterized protein</fullName>
    </submittedName>
</protein>
<evidence type="ECO:0000256" key="1">
    <source>
        <dbReference type="SAM" id="MobiDB-lite"/>
    </source>
</evidence>
<reference evidence="2 3" key="1">
    <citation type="journal article" date="2016" name="Nat. Commun.">
        <title>Thousands of microbial genomes shed light on interconnected biogeochemical processes in an aquifer system.</title>
        <authorList>
            <person name="Anantharaman K."/>
            <person name="Brown C.T."/>
            <person name="Hug L.A."/>
            <person name="Sharon I."/>
            <person name="Castelle C.J."/>
            <person name="Probst A.J."/>
            <person name="Thomas B.C."/>
            <person name="Singh A."/>
            <person name="Wilkins M.J."/>
            <person name="Karaoz U."/>
            <person name="Brodie E.L."/>
            <person name="Williams K.H."/>
            <person name="Hubbard S.S."/>
            <person name="Banfield J.F."/>
        </authorList>
    </citation>
    <scope>NUCLEOTIDE SEQUENCE [LARGE SCALE GENOMIC DNA]</scope>
</reference>
<dbReference type="EMBL" id="MFES01000026">
    <property type="protein sequence ID" value="OGE85536.1"/>
    <property type="molecule type" value="Genomic_DNA"/>
</dbReference>
<name>A0A1F5P6L0_9BACT</name>
<dbReference type="AlphaFoldDB" id="A0A1F5P6L0"/>
<sequence length="104" mass="11245">MDIIFHQLNLLNYTIKSINSKLQHSNSNKTSSPKPPARLRLDDLPDKTSSFRSQAGVQAGWQFPELIIEVCLPADLSSEVLPTRHSFSGGGGEGGSLGAGRKIL</sequence>
<gene>
    <name evidence="2" type="ORF">A3J48_00265</name>
</gene>
<feature type="compositionally biased region" description="Gly residues" evidence="1">
    <location>
        <begin position="88"/>
        <end position="98"/>
    </location>
</feature>
<dbReference type="Proteomes" id="UP000176786">
    <property type="component" value="Unassembled WGS sequence"/>
</dbReference>
<feature type="region of interest" description="Disordered" evidence="1">
    <location>
        <begin position="22"/>
        <end position="50"/>
    </location>
</feature>
<evidence type="ECO:0000313" key="3">
    <source>
        <dbReference type="Proteomes" id="UP000176786"/>
    </source>
</evidence>
<organism evidence="2 3">
    <name type="scientific">Candidatus Doudnabacteria bacterium RIFCSPHIGHO2_02_FULL_46_11</name>
    <dbReference type="NCBI Taxonomy" id="1817832"/>
    <lineage>
        <taxon>Bacteria</taxon>
        <taxon>Candidatus Doudnaibacteriota</taxon>
    </lineage>
</organism>